<organism evidence="3 4">
    <name type="scientific">Zingiber officinale</name>
    <name type="common">Ginger</name>
    <name type="synonym">Amomum zingiber</name>
    <dbReference type="NCBI Taxonomy" id="94328"/>
    <lineage>
        <taxon>Eukaryota</taxon>
        <taxon>Viridiplantae</taxon>
        <taxon>Streptophyta</taxon>
        <taxon>Embryophyta</taxon>
        <taxon>Tracheophyta</taxon>
        <taxon>Spermatophyta</taxon>
        <taxon>Magnoliopsida</taxon>
        <taxon>Liliopsida</taxon>
        <taxon>Zingiberales</taxon>
        <taxon>Zingiberaceae</taxon>
        <taxon>Zingiber</taxon>
    </lineage>
</organism>
<sequence length="869" mass="95720">MVVVVAPSVEEKREGGVVLIREYQADRDREAVENLERMCEVGPSGGGGMSLFTDLLGDPLCRVAEIAIGQENRAIVGIIRGCVKIVTCGTKKPRLAAGDPAGASPVPIYAKVAYLLGLRVSPFHRRKGIGLKLVERMEEWCEEKGAEYAYMATEKDNEASIQLFTGRCGYTKFRTPAILVQPVFAHRIPLPGASVVLRLPSADAEVLYRRRFAGTEFFPRDIDAVLRNPLSLGTFLAVPAGCAAAGRWQGAEAFLEAPPPSWAVASVWNSKALFRLEVRGAARWRQALAQATRAVDRALPWLRIPSVPDLFRPFGLYLVYGLGGEGFAAPDLTRSLFRHAHNMARRDAGCRVVAAEVAACDPLRHKIPYWRRLSCAEDLWCLKRLAGEYGEGGTLGDWTKAPPPPSIFEFQGFRALLRSGGDDLVSLAGGGALAVPFPLPHDEQVLHYNIREYAKRRTVDGFRDNFGFSDPSSVAAAFADGNSQLEVSKRQVIVYYLYAPEKQGAIERASTLGHHPPAPDAINANSPSPPRCSNPRQRLHANIGSLSLPHARTLSGCPSSSSNPTTTVEEPSPFRVEEEGLRPSSPVACLRFSSIQSTISFFGLEEEDPAALPGSSSHLFLPTFILVYLRPSIKPLAQSVQVVRNCRFCYSASHPTDLCPTMQPNEGSTFANPVATANMFQPRSQFYQTQQSELPVPLLFPHKSVYPGRNIDADKTQELQELVDIFSKVEVNIPLLRVIKYIPKYTKFLKDLCVHKKLKGTKLVSMGKTVLALIQSMPQKCKESGSFHKIDKDQCACRNADYGVWRYSDKLYFEELDDMDSDLVCILDLLDTSLREVGGDSDVVNNDSSRSTLLYDAILEDCIEVDSRS</sequence>
<dbReference type="CDD" id="cd04301">
    <property type="entry name" value="NAT_SF"/>
    <property type="match status" value="1"/>
</dbReference>
<feature type="region of interest" description="Disordered" evidence="1">
    <location>
        <begin position="510"/>
        <end position="537"/>
    </location>
</feature>
<gene>
    <name evidence="3" type="ORF">ZIOFF_062301</name>
</gene>
<protein>
    <recommendedName>
        <fullName evidence="2">N-acetyltransferase domain-containing protein</fullName>
    </recommendedName>
</protein>
<comment type="caution">
    <text evidence="3">The sequence shown here is derived from an EMBL/GenBank/DDBJ whole genome shotgun (WGS) entry which is preliminary data.</text>
</comment>
<keyword evidence="4" id="KW-1185">Reference proteome</keyword>
<accession>A0A8J5KAQ5</accession>
<dbReference type="CDD" id="cd20264">
    <property type="entry name" value="Complex1_LYR_LYRM4"/>
    <property type="match status" value="1"/>
</dbReference>
<dbReference type="InterPro" id="IPR045297">
    <property type="entry name" value="Complex1_LYR_LYRM4"/>
</dbReference>
<dbReference type="GO" id="GO:0016226">
    <property type="term" value="P:iron-sulfur cluster assembly"/>
    <property type="evidence" value="ECO:0007669"/>
    <property type="project" value="InterPro"/>
</dbReference>
<name>A0A8J5KAQ5_ZINOF</name>
<dbReference type="AlphaFoldDB" id="A0A8J5KAQ5"/>
<reference evidence="3 4" key="1">
    <citation type="submission" date="2020-08" db="EMBL/GenBank/DDBJ databases">
        <title>Plant Genome Project.</title>
        <authorList>
            <person name="Zhang R.-G."/>
        </authorList>
    </citation>
    <scope>NUCLEOTIDE SEQUENCE [LARGE SCALE GENOMIC DNA]</scope>
    <source>
        <tissue evidence="3">Rhizome</tissue>
    </source>
</reference>
<dbReference type="PANTHER" id="PTHR47370">
    <property type="entry name" value="ACYL-COA N-ACYLTRANSFERASES (NAT) SUPERFAMILY PROTEIN"/>
    <property type="match status" value="1"/>
</dbReference>
<dbReference type="InterPro" id="IPR016181">
    <property type="entry name" value="Acyl_CoA_acyltransferase"/>
</dbReference>
<feature type="region of interest" description="Disordered" evidence="1">
    <location>
        <begin position="553"/>
        <end position="579"/>
    </location>
</feature>
<dbReference type="Pfam" id="PF00583">
    <property type="entry name" value="Acetyltransf_1"/>
    <property type="match status" value="1"/>
</dbReference>
<feature type="domain" description="N-acetyltransferase" evidence="2">
    <location>
        <begin position="18"/>
        <end position="191"/>
    </location>
</feature>
<dbReference type="Proteomes" id="UP000734854">
    <property type="component" value="Unassembled WGS sequence"/>
</dbReference>
<proteinExistence type="predicted"/>
<feature type="compositionally biased region" description="Polar residues" evidence="1">
    <location>
        <begin position="556"/>
        <end position="569"/>
    </location>
</feature>
<dbReference type="PROSITE" id="PS51186">
    <property type="entry name" value="GNAT"/>
    <property type="match status" value="1"/>
</dbReference>
<dbReference type="InterPro" id="IPR000182">
    <property type="entry name" value="GNAT_dom"/>
</dbReference>
<dbReference type="GO" id="GO:0016747">
    <property type="term" value="F:acyltransferase activity, transferring groups other than amino-acyl groups"/>
    <property type="evidence" value="ECO:0007669"/>
    <property type="project" value="InterPro"/>
</dbReference>
<dbReference type="PANTHER" id="PTHR47370:SF10">
    <property type="entry name" value="N-ACETYLTRANSFERASE HLS1-RELATED"/>
    <property type="match status" value="1"/>
</dbReference>
<evidence type="ECO:0000313" key="4">
    <source>
        <dbReference type="Proteomes" id="UP000734854"/>
    </source>
</evidence>
<dbReference type="EMBL" id="JACMSC010000017">
    <property type="protein sequence ID" value="KAG6478856.1"/>
    <property type="molecule type" value="Genomic_DNA"/>
</dbReference>
<evidence type="ECO:0000313" key="3">
    <source>
        <dbReference type="EMBL" id="KAG6478856.1"/>
    </source>
</evidence>
<dbReference type="Gene3D" id="3.40.630.30">
    <property type="match status" value="1"/>
</dbReference>
<evidence type="ECO:0000256" key="1">
    <source>
        <dbReference type="SAM" id="MobiDB-lite"/>
    </source>
</evidence>
<evidence type="ECO:0000259" key="2">
    <source>
        <dbReference type="PROSITE" id="PS51186"/>
    </source>
</evidence>
<dbReference type="SUPFAM" id="SSF55729">
    <property type="entry name" value="Acyl-CoA N-acyltransferases (Nat)"/>
    <property type="match status" value="1"/>
</dbReference>
<dbReference type="InterPro" id="IPR052810">
    <property type="entry name" value="Plant_NAT"/>
</dbReference>